<dbReference type="SMART" id="SM00345">
    <property type="entry name" value="HTH_GNTR"/>
    <property type="match status" value="1"/>
</dbReference>
<evidence type="ECO:0000313" key="5">
    <source>
        <dbReference type="EMBL" id="MBC8768368.1"/>
    </source>
</evidence>
<dbReference type="Gene3D" id="1.10.10.10">
    <property type="entry name" value="Winged helix-like DNA-binding domain superfamily/Winged helix DNA-binding domain"/>
    <property type="match status" value="1"/>
</dbReference>
<sequence>MSTFKKIEPLENLSLVDKAEIRILKFFKENNLKPGDAIPKELEFSEALGVSRTVVREALLRLRTLGMVDSKKHRGMILTQPDIINNFERILDPALLGEDIIRNLFELRLILEMGIADFLFEHKTQKDLDELEQIVTLEEETSYEKNRFSLDREIAFHGKLYQMSNNATVQRFQSLLLPVFEYEYLQSSRKNNTEYQYSSGQFVTHRMLMDNLRVGTPETYRSAMRRHLEPHFDHVLKNGKKKTDS</sequence>
<protein>
    <submittedName>
        <fullName evidence="5">FadR family transcriptional regulator</fullName>
    </submittedName>
</protein>
<proteinExistence type="predicted"/>
<dbReference type="PANTHER" id="PTHR43537:SF5">
    <property type="entry name" value="UXU OPERON TRANSCRIPTIONAL REGULATOR"/>
    <property type="match status" value="1"/>
</dbReference>
<keyword evidence="6" id="KW-1185">Reference proteome</keyword>
<dbReference type="SMART" id="SM00895">
    <property type="entry name" value="FCD"/>
    <property type="match status" value="1"/>
</dbReference>
<keyword evidence="3" id="KW-0804">Transcription</keyword>
<dbReference type="CDD" id="cd07377">
    <property type="entry name" value="WHTH_GntR"/>
    <property type="match status" value="1"/>
</dbReference>
<keyword evidence="2" id="KW-0238">DNA-binding</keyword>
<dbReference type="PANTHER" id="PTHR43537">
    <property type="entry name" value="TRANSCRIPTIONAL REGULATOR, GNTR FAMILY"/>
    <property type="match status" value="1"/>
</dbReference>
<name>A0ABR7QME7_9FLAO</name>
<dbReference type="PRINTS" id="PR00035">
    <property type="entry name" value="HTHGNTR"/>
</dbReference>
<comment type="caution">
    <text evidence="5">The sequence shown here is derived from an EMBL/GenBank/DDBJ whole genome shotgun (WGS) entry which is preliminary data.</text>
</comment>
<dbReference type="Proteomes" id="UP000618952">
    <property type="component" value="Unassembled WGS sequence"/>
</dbReference>
<dbReference type="Gene3D" id="1.20.120.530">
    <property type="entry name" value="GntR ligand-binding domain-like"/>
    <property type="match status" value="1"/>
</dbReference>
<gene>
    <name evidence="5" type="ORF">H4O18_10215</name>
</gene>
<dbReference type="RefSeq" id="WP_187584161.1">
    <property type="nucleotide sequence ID" value="NZ_JACLHY010000008.1"/>
</dbReference>
<dbReference type="InterPro" id="IPR036390">
    <property type="entry name" value="WH_DNA-bd_sf"/>
</dbReference>
<dbReference type="SUPFAM" id="SSF46785">
    <property type="entry name" value="Winged helix' DNA-binding domain"/>
    <property type="match status" value="1"/>
</dbReference>
<evidence type="ECO:0000313" key="6">
    <source>
        <dbReference type="Proteomes" id="UP000618952"/>
    </source>
</evidence>
<dbReference type="InterPro" id="IPR011711">
    <property type="entry name" value="GntR_C"/>
</dbReference>
<dbReference type="Pfam" id="PF00392">
    <property type="entry name" value="GntR"/>
    <property type="match status" value="1"/>
</dbReference>
<evidence type="ECO:0000256" key="2">
    <source>
        <dbReference type="ARBA" id="ARBA00023125"/>
    </source>
</evidence>
<dbReference type="InterPro" id="IPR000524">
    <property type="entry name" value="Tscrpt_reg_HTH_GntR"/>
</dbReference>
<evidence type="ECO:0000256" key="1">
    <source>
        <dbReference type="ARBA" id="ARBA00023015"/>
    </source>
</evidence>
<organism evidence="5 6">
    <name type="scientific">Arenibacter arenosicollis</name>
    <dbReference type="NCBI Taxonomy" id="2762274"/>
    <lineage>
        <taxon>Bacteria</taxon>
        <taxon>Pseudomonadati</taxon>
        <taxon>Bacteroidota</taxon>
        <taxon>Flavobacteriia</taxon>
        <taxon>Flavobacteriales</taxon>
        <taxon>Flavobacteriaceae</taxon>
        <taxon>Arenibacter</taxon>
    </lineage>
</organism>
<accession>A0ABR7QME7</accession>
<dbReference type="SUPFAM" id="SSF48008">
    <property type="entry name" value="GntR ligand-binding domain-like"/>
    <property type="match status" value="1"/>
</dbReference>
<evidence type="ECO:0000256" key="3">
    <source>
        <dbReference type="ARBA" id="ARBA00023163"/>
    </source>
</evidence>
<dbReference type="EMBL" id="JACLHY010000008">
    <property type="protein sequence ID" value="MBC8768368.1"/>
    <property type="molecule type" value="Genomic_DNA"/>
</dbReference>
<dbReference type="InterPro" id="IPR036388">
    <property type="entry name" value="WH-like_DNA-bd_sf"/>
</dbReference>
<feature type="domain" description="HTH gntR-type" evidence="4">
    <location>
        <begin position="13"/>
        <end position="81"/>
    </location>
</feature>
<evidence type="ECO:0000259" key="4">
    <source>
        <dbReference type="PROSITE" id="PS50949"/>
    </source>
</evidence>
<keyword evidence="1" id="KW-0805">Transcription regulation</keyword>
<dbReference type="PROSITE" id="PS50949">
    <property type="entry name" value="HTH_GNTR"/>
    <property type="match status" value="1"/>
</dbReference>
<reference evidence="5 6" key="1">
    <citation type="submission" date="2020-08" db="EMBL/GenBank/DDBJ databases">
        <title>Arenibacter gaetbuli sp. nov., isolated from a sand dune.</title>
        <authorList>
            <person name="Park S."/>
            <person name="Yoon J.-H."/>
        </authorList>
    </citation>
    <scope>NUCLEOTIDE SEQUENCE [LARGE SCALE GENOMIC DNA]</scope>
    <source>
        <strain evidence="5 6">BSSL-BM3</strain>
    </source>
</reference>
<dbReference type="Pfam" id="PF07729">
    <property type="entry name" value="FCD"/>
    <property type="match status" value="1"/>
</dbReference>
<dbReference type="InterPro" id="IPR008920">
    <property type="entry name" value="TF_FadR/GntR_C"/>
</dbReference>